<evidence type="ECO:0000313" key="1">
    <source>
        <dbReference type="EMBL" id="MCB8889979.1"/>
    </source>
</evidence>
<gene>
    <name evidence="1" type="ORF">GEV37_12735</name>
</gene>
<accession>A0ABS8DUV4</accession>
<keyword evidence="2" id="KW-1185">Reference proteome</keyword>
<reference evidence="1 2" key="1">
    <citation type="journal article" date="2021" name="Sci. Rep.">
        <title>Genome analysis of a halophilic bacterium Halomonas malpeensis YU-PRIM-29(T) reveals its exopolysaccharide and pigment producing capabilities.</title>
        <authorList>
            <person name="Athmika"/>
            <person name="Ghate S.D."/>
            <person name="Arun A.B."/>
            <person name="Rao S.S."/>
            <person name="Kumar S.T.A."/>
            <person name="Kandiyil M.K."/>
            <person name="Saptami K."/>
            <person name="Rekha P.D."/>
        </authorList>
    </citation>
    <scope>NUCLEOTIDE SEQUENCE [LARGE SCALE GENOMIC DNA]</scope>
    <source>
        <strain evidence="2">prim 29</strain>
    </source>
</reference>
<comment type="caution">
    <text evidence="1">The sequence shown here is derived from an EMBL/GenBank/DDBJ whole genome shotgun (WGS) entry which is preliminary data.</text>
</comment>
<dbReference type="Proteomes" id="UP001319882">
    <property type="component" value="Unassembled WGS sequence"/>
</dbReference>
<name>A0ABS8DUV4_9GAMM</name>
<dbReference type="RefSeq" id="WP_227390644.1">
    <property type="nucleotide sequence ID" value="NZ_JBHSCJ010000002.1"/>
</dbReference>
<protein>
    <submittedName>
        <fullName evidence="1">Uncharacterized protein</fullName>
    </submittedName>
</protein>
<proteinExistence type="predicted"/>
<dbReference type="EMBL" id="WHVL01000005">
    <property type="protein sequence ID" value="MCB8889979.1"/>
    <property type="molecule type" value="Genomic_DNA"/>
</dbReference>
<organism evidence="1 2">
    <name type="scientific">Vreelandella malpeensis</name>
    <dbReference type="NCBI Taxonomy" id="1172368"/>
    <lineage>
        <taxon>Bacteria</taxon>
        <taxon>Pseudomonadati</taxon>
        <taxon>Pseudomonadota</taxon>
        <taxon>Gammaproteobacteria</taxon>
        <taxon>Oceanospirillales</taxon>
        <taxon>Halomonadaceae</taxon>
        <taxon>Vreelandella</taxon>
    </lineage>
</organism>
<evidence type="ECO:0000313" key="2">
    <source>
        <dbReference type="Proteomes" id="UP001319882"/>
    </source>
</evidence>
<sequence>MKYQKAHKQLDERDKLRKFRELDDAFAQALKQLEEPGNHFDIPTGPPVRSLADLEEQEKESRAQEHERLFGERLTALCKEYGYSAKVVKELVELLVHHGRWDLETTPIVTRGDSDSQR</sequence>